<feature type="binding site" evidence="15">
    <location>
        <position position="546"/>
    </location>
    <ligand>
        <name>ATP</name>
        <dbReference type="ChEBI" id="CHEBI:30616"/>
    </ligand>
</feature>
<dbReference type="PANTHER" id="PTHR27002:SF839">
    <property type="entry name" value="NON-SPECIFIC SERINE_THREONINE PROTEIN KINASE"/>
    <property type="match status" value="1"/>
</dbReference>
<evidence type="ECO:0000313" key="22">
    <source>
        <dbReference type="EMBL" id="KAJ9162676.1"/>
    </source>
</evidence>
<dbReference type="InterPro" id="IPR001480">
    <property type="entry name" value="Bulb-type_lectin_dom"/>
</dbReference>
<evidence type="ECO:0000259" key="19">
    <source>
        <dbReference type="PROSITE" id="PS50026"/>
    </source>
</evidence>
<keyword evidence="14" id="KW-0245">EGF-like domain</keyword>
<keyword evidence="10" id="KW-0325">Glycoprotein</keyword>
<dbReference type="Pfam" id="PF07714">
    <property type="entry name" value="PK_Tyr_Ser-Thr"/>
    <property type="match status" value="1"/>
</dbReference>
<evidence type="ECO:0000256" key="10">
    <source>
        <dbReference type="ARBA" id="ARBA00023180"/>
    </source>
</evidence>
<dbReference type="InterPro" id="IPR036426">
    <property type="entry name" value="Bulb-type_lectin_dom_sf"/>
</dbReference>
<keyword evidence="16" id="KW-1133">Transmembrane helix</keyword>
<dbReference type="Pfam" id="PF08276">
    <property type="entry name" value="PAN_2"/>
    <property type="match status" value="1"/>
</dbReference>
<evidence type="ECO:0000256" key="16">
    <source>
        <dbReference type="SAM" id="Phobius"/>
    </source>
</evidence>
<evidence type="ECO:0000259" key="18">
    <source>
        <dbReference type="PROSITE" id="PS50011"/>
    </source>
</evidence>
<dbReference type="PROSITE" id="PS50927">
    <property type="entry name" value="BULB_LECTIN"/>
    <property type="match status" value="1"/>
</dbReference>
<keyword evidence="9" id="KW-1015">Disulfide bond</keyword>
<dbReference type="Gene3D" id="3.30.200.20">
    <property type="entry name" value="Phosphorylase Kinase, domain 1"/>
    <property type="match status" value="1"/>
</dbReference>
<reference evidence="22" key="1">
    <citation type="journal article" date="2023" name="Plant Biotechnol. J.">
        <title>Chromosome-level wild Hevea brasiliensis genome provides new tools for genomic-assisted breeding and valuable loci to elevate rubber yield.</title>
        <authorList>
            <person name="Cheng H."/>
            <person name="Song X."/>
            <person name="Hu Y."/>
            <person name="Wu T."/>
            <person name="Yang Q."/>
            <person name="An Z."/>
            <person name="Feng S."/>
            <person name="Deng Z."/>
            <person name="Wu W."/>
            <person name="Zeng X."/>
            <person name="Tu M."/>
            <person name="Wang X."/>
            <person name="Huang H."/>
        </authorList>
    </citation>
    <scope>NUCLEOTIDE SEQUENCE</scope>
    <source>
        <strain evidence="22">MT/VB/25A 57/8</strain>
    </source>
</reference>
<dbReference type="Gene3D" id="1.10.510.10">
    <property type="entry name" value="Transferase(Phosphotransferase) domain 1"/>
    <property type="match status" value="1"/>
</dbReference>
<evidence type="ECO:0000256" key="14">
    <source>
        <dbReference type="PROSITE-ProRule" id="PRU00076"/>
    </source>
</evidence>
<feature type="domain" description="Protein kinase" evidence="18">
    <location>
        <begin position="518"/>
        <end position="803"/>
    </location>
</feature>
<keyword evidence="16" id="KW-0812">Transmembrane</keyword>
<dbReference type="InterPro" id="IPR024171">
    <property type="entry name" value="SRK-like_kinase"/>
</dbReference>
<keyword evidence="6 13" id="KW-0547">Nucleotide-binding</keyword>
<dbReference type="PROSITE" id="PS50011">
    <property type="entry name" value="PROTEIN_KINASE_DOM"/>
    <property type="match status" value="1"/>
</dbReference>
<proteinExistence type="inferred from homology"/>
<dbReference type="PROSITE" id="PS00107">
    <property type="entry name" value="PROTEIN_KINASE_ATP"/>
    <property type="match status" value="1"/>
</dbReference>
<comment type="subcellular location">
    <subcellularLocation>
        <location evidence="1">Cell membrane</location>
        <topology evidence="1">Single-pass type I membrane protein</topology>
    </subcellularLocation>
</comment>
<gene>
    <name evidence="22" type="ORF">P3X46_022432</name>
</gene>
<keyword evidence="8 13" id="KW-0067">ATP-binding</keyword>
<comment type="catalytic activity">
    <reaction evidence="12 13">
        <text>L-seryl-[protein] + ATP = O-phospho-L-seryl-[protein] + ADP + H(+)</text>
        <dbReference type="Rhea" id="RHEA:17989"/>
        <dbReference type="Rhea" id="RHEA-COMP:9863"/>
        <dbReference type="Rhea" id="RHEA-COMP:11604"/>
        <dbReference type="ChEBI" id="CHEBI:15378"/>
        <dbReference type="ChEBI" id="CHEBI:29999"/>
        <dbReference type="ChEBI" id="CHEBI:30616"/>
        <dbReference type="ChEBI" id="CHEBI:83421"/>
        <dbReference type="ChEBI" id="CHEBI:456216"/>
        <dbReference type="EC" id="2.7.11.1"/>
    </reaction>
</comment>
<evidence type="ECO:0000256" key="8">
    <source>
        <dbReference type="ARBA" id="ARBA00022840"/>
    </source>
</evidence>
<feature type="transmembrane region" description="Helical" evidence="16">
    <location>
        <begin position="445"/>
        <end position="465"/>
    </location>
</feature>
<keyword evidence="16" id="KW-0472">Membrane</keyword>
<comment type="catalytic activity">
    <reaction evidence="11 13">
        <text>L-threonyl-[protein] + ATP = O-phospho-L-threonyl-[protein] + ADP + H(+)</text>
        <dbReference type="Rhea" id="RHEA:46608"/>
        <dbReference type="Rhea" id="RHEA-COMP:11060"/>
        <dbReference type="Rhea" id="RHEA-COMP:11605"/>
        <dbReference type="ChEBI" id="CHEBI:15378"/>
        <dbReference type="ChEBI" id="CHEBI:30013"/>
        <dbReference type="ChEBI" id="CHEBI:30616"/>
        <dbReference type="ChEBI" id="CHEBI:61977"/>
        <dbReference type="ChEBI" id="CHEBI:456216"/>
        <dbReference type="EC" id="2.7.11.1"/>
    </reaction>
</comment>
<dbReference type="SMART" id="SM00473">
    <property type="entry name" value="PAN_AP"/>
    <property type="match status" value="1"/>
</dbReference>
<evidence type="ECO:0000256" key="4">
    <source>
        <dbReference type="ARBA" id="ARBA00022679"/>
    </source>
</evidence>
<keyword evidence="23" id="KW-1185">Reference proteome</keyword>
<dbReference type="Gene3D" id="2.90.10.10">
    <property type="entry name" value="Bulb-type lectin domain"/>
    <property type="match status" value="1"/>
</dbReference>
<dbReference type="PIRSF" id="PIRSF000641">
    <property type="entry name" value="SRK"/>
    <property type="match status" value="1"/>
</dbReference>
<evidence type="ECO:0000259" key="21">
    <source>
        <dbReference type="PROSITE" id="PS50948"/>
    </source>
</evidence>
<dbReference type="PANTHER" id="PTHR27002">
    <property type="entry name" value="RECEPTOR-LIKE SERINE/THREONINE-PROTEIN KINASE SD1-8"/>
    <property type="match status" value="1"/>
</dbReference>
<evidence type="ECO:0000256" key="5">
    <source>
        <dbReference type="ARBA" id="ARBA00022729"/>
    </source>
</evidence>
<dbReference type="SMART" id="SM00220">
    <property type="entry name" value="S_TKc"/>
    <property type="match status" value="1"/>
</dbReference>
<dbReference type="InterPro" id="IPR011009">
    <property type="entry name" value="Kinase-like_dom_sf"/>
</dbReference>
<comment type="similarity">
    <text evidence="13">Belongs to the protein kinase superfamily. Ser/Thr protein kinase family.</text>
</comment>
<dbReference type="InterPro" id="IPR000719">
    <property type="entry name" value="Prot_kinase_dom"/>
</dbReference>
<dbReference type="SMART" id="SM00108">
    <property type="entry name" value="B_lectin"/>
    <property type="match status" value="1"/>
</dbReference>
<dbReference type="InterPro" id="IPR017441">
    <property type="entry name" value="Protein_kinase_ATP_BS"/>
</dbReference>
<evidence type="ECO:0000256" key="6">
    <source>
        <dbReference type="ARBA" id="ARBA00022741"/>
    </source>
</evidence>
<feature type="domain" description="Apple" evidence="21">
    <location>
        <begin position="341"/>
        <end position="425"/>
    </location>
</feature>
<evidence type="ECO:0000256" key="2">
    <source>
        <dbReference type="ARBA" id="ARBA00022475"/>
    </source>
</evidence>
<dbReference type="PROSITE" id="PS50026">
    <property type="entry name" value="EGF_3"/>
    <property type="match status" value="1"/>
</dbReference>
<dbReference type="SUPFAM" id="SSF51110">
    <property type="entry name" value="alpha-D-mannose-specific plant lectins"/>
    <property type="match status" value="1"/>
</dbReference>
<evidence type="ECO:0000259" key="20">
    <source>
        <dbReference type="PROSITE" id="PS50927"/>
    </source>
</evidence>
<protein>
    <recommendedName>
        <fullName evidence="13">Receptor-like serine/threonine-protein kinase</fullName>
        <ecNumber evidence="13">2.7.11.1</ecNumber>
    </recommendedName>
</protein>
<name>A0ABQ9L9N0_HEVBR</name>
<dbReference type="Proteomes" id="UP001174677">
    <property type="component" value="Chromosome 13"/>
</dbReference>
<dbReference type="InterPro" id="IPR003609">
    <property type="entry name" value="Pan_app"/>
</dbReference>
<dbReference type="CDD" id="cd00028">
    <property type="entry name" value="B_lectin"/>
    <property type="match status" value="1"/>
</dbReference>
<keyword evidence="7 13" id="KW-0418">Kinase</keyword>
<evidence type="ECO:0000256" key="17">
    <source>
        <dbReference type="SAM" id="SignalP"/>
    </source>
</evidence>
<evidence type="ECO:0000256" key="15">
    <source>
        <dbReference type="PROSITE-ProRule" id="PRU10141"/>
    </source>
</evidence>
<dbReference type="EMBL" id="JARPOI010000013">
    <property type="protein sequence ID" value="KAJ9162676.1"/>
    <property type="molecule type" value="Genomic_DNA"/>
</dbReference>
<evidence type="ECO:0000256" key="12">
    <source>
        <dbReference type="ARBA" id="ARBA00048679"/>
    </source>
</evidence>
<feature type="domain" description="Bulb-type lectin" evidence="20">
    <location>
        <begin position="30"/>
        <end position="153"/>
    </location>
</feature>
<keyword evidence="2" id="KW-1003">Cell membrane</keyword>
<dbReference type="PROSITE" id="PS00108">
    <property type="entry name" value="PROTEIN_KINASE_ST"/>
    <property type="match status" value="1"/>
</dbReference>
<evidence type="ECO:0000256" key="1">
    <source>
        <dbReference type="ARBA" id="ARBA00004251"/>
    </source>
</evidence>
<dbReference type="InterPro" id="IPR000858">
    <property type="entry name" value="S_locus_glycoprot_dom"/>
</dbReference>
<organism evidence="22 23">
    <name type="scientific">Hevea brasiliensis</name>
    <name type="common">Para rubber tree</name>
    <name type="synonym">Siphonia brasiliensis</name>
    <dbReference type="NCBI Taxonomy" id="3981"/>
    <lineage>
        <taxon>Eukaryota</taxon>
        <taxon>Viridiplantae</taxon>
        <taxon>Streptophyta</taxon>
        <taxon>Embryophyta</taxon>
        <taxon>Tracheophyta</taxon>
        <taxon>Spermatophyta</taxon>
        <taxon>Magnoliopsida</taxon>
        <taxon>eudicotyledons</taxon>
        <taxon>Gunneridae</taxon>
        <taxon>Pentapetalae</taxon>
        <taxon>rosids</taxon>
        <taxon>fabids</taxon>
        <taxon>Malpighiales</taxon>
        <taxon>Euphorbiaceae</taxon>
        <taxon>Crotonoideae</taxon>
        <taxon>Micrandreae</taxon>
        <taxon>Hevea</taxon>
    </lineage>
</organism>
<dbReference type="Pfam" id="PF00954">
    <property type="entry name" value="S_locus_glycop"/>
    <property type="match status" value="1"/>
</dbReference>
<dbReference type="PROSITE" id="PS50948">
    <property type="entry name" value="PAN"/>
    <property type="match status" value="1"/>
</dbReference>
<accession>A0ABQ9L9N0</accession>
<dbReference type="InterPro" id="IPR001245">
    <property type="entry name" value="Ser-Thr/Tyr_kinase_cat_dom"/>
</dbReference>
<dbReference type="EC" id="2.7.11.1" evidence="13"/>
<evidence type="ECO:0000256" key="3">
    <source>
        <dbReference type="ARBA" id="ARBA00022527"/>
    </source>
</evidence>
<keyword evidence="3 13" id="KW-0723">Serine/threonine-protein kinase</keyword>
<dbReference type="CDD" id="cd14066">
    <property type="entry name" value="STKc_IRAK"/>
    <property type="match status" value="1"/>
</dbReference>
<evidence type="ECO:0000256" key="7">
    <source>
        <dbReference type="ARBA" id="ARBA00022777"/>
    </source>
</evidence>
<dbReference type="InterPro" id="IPR008271">
    <property type="entry name" value="Ser/Thr_kinase_AS"/>
</dbReference>
<dbReference type="InterPro" id="IPR000742">
    <property type="entry name" value="EGF"/>
</dbReference>
<evidence type="ECO:0000256" key="9">
    <source>
        <dbReference type="ARBA" id="ARBA00023157"/>
    </source>
</evidence>
<sequence length="835" mass="94469">MKSCRNNMDSQKLFLQSFLLCLHFTSSSSLDTITINQTIEDGNFLISEGNNFVLGFFSPGYLGHRYLGIWYHKVREQTVVWVANRNNPINGSTGVLSIDRLGNLILYSNHNQEVVWSTNVSVEVTDACVAQLLDSGNLILVQDRSKRIVWQSFDWPTDTLLPGMKLGFNRKAGMFWFLTSWRSADDPGTGNFSLQVNAIGAPQFFLYSGTVYYWRSVLWPKNYADVWNYGFVNNQDEIYMKYTLADASVILRVVLDYSGIIKKLAWHEKVGKWKEFWTAPSSLCDTYGHCGAFGICYPDLIGRFECECLPGHEPKSPRDWNILRDASGGCVRKRLESSSVCGHGEGFVKLTNVKLPYTSTALWEEMNMSPMECEKECRRNCSCSAYASIEIAGEATGCLTWYGELMDTAGHMKEGYDINVRVDALELEIARESNGFLESKDMLDALIASAVSAWFVIILFAYLWLKKKRKGVRNHSNERLLDACYKDTLVTNQVEGSMSHPDIAFFNLRTILVATNNFCQANKVGEGGFGLVYKGQLSNGQEIAVKRLSKNSGQGVEEFKNEVMLIAKLQHKNLVKLLGCCIQGEEPMLVYEYLPNKSLDSFLFDETKKAILNWRKRFDIIVGIARGILYIHQDSRLSIVHRDLKTSNILLDAEMNPKISDFGLARIFKGDQIQEKTKRIVGTFGYMSPEYVVFGKFSAKSDVFSFGVILLEIITGKKNNSYCQEDSFRSMIGHIWHSWRENVALEIVDSSIRESCPSQEVLRCIQIGLLCVQEDVSDRPMMSTIVLMLNSEITLPSPKQPAFNFIKSCNSSSSLARIERFCSVDEETITEVVCR</sequence>
<comment type="caution">
    <text evidence="22">The sequence shown here is derived from an EMBL/GenBank/DDBJ whole genome shotgun (WGS) entry which is preliminary data.</text>
</comment>
<keyword evidence="4 13" id="KW-0808">Transferase</keyword>
<feature type="chain" id="PRO_5045986184" description="Receptor-like serine/threonine-protein kinase" evidence="17">
    <location>
        <begin position="30"/>
        <end position="835"/>
    </location>
</feature>
<dbReference type="CDD" id="cd01098">
    <property type="entry name" value="PAN_AP_plant"/>
    <property type="match status" value="1"/>
</dbReference>
<feature type="domain" description="EGF-like" evidence="19">
    <location>
        <begin position="280"/>
        <end position="318"/>
    </location>
</feature>
<comment type="caution">
    <text evidence="14">Lacks conserved residue(s) required for the propagation of feature annotation.</text>
</comment>
<dbReference type="SUPFAM" id="SSF56112">
    <property type="entry name" value="Protein kinase-like (PK-like)"/>
    <property type="match status" value="1"/>
</dbReference>
<keyword evidence="5 17" id="KW-0732">Signal</keyword>
<evidence type="ECO:0000256" key="11">
    <source>
        <dbReference type="ARBA" id="ARBA00047899"/>
    </source>
</evidence>
<evidence type="ECO:0000313" key="23">
    <source>
        <dbReference type="Proteomes" id="UP001174677"/>
    </source>
</evidence>
<dbReference type="Pfam" id="PF01453">
    <property type="entry name" value="B_lectin"/>
    <property type="match status" value="1"/>
</dbReference>
<feature type="signal peptide" evidence="17">
    <location>
        <begin position="1"/>
        <end position="29"/>
    </location>
</feature>
<evidence type="ECO:0000256" key="13">
    <source>
        <dbReference type="PIRNR" id="PIRNR000641"/>
    </source>
</evidence>